<feature type="region of interest" description="Disordered" evidence="1">
    <location>
        <begin position="248"/>
        <end position="302"/>
    </location>
</feature>
<dbReference type="Proteomes" id="UP001492380">
    <property type="component" value="Unassembled WGS sequence"/>
</dbReference>
<feature type="compositionally biased region" description="Basic residues" evidence="1">
    <location>
        <begin position="98"/>
        <end position="111"/>
    </location>
</feature>
<organism evidence="2 3">
    <name type="scientific">Phyllosticta capitalensis</name>
    <dbReference type="NCBI Taxonomy" id="121624"/>
    <lineage>
        <taxon>Eukaryota</taxon>
        <taxon>Fungi</taxon>
        <taxon>Dikarya</taxon>
        <taxon>Ascomycota</taxon>
        <taxon>Pezizomycotina</taxon>
        <taxon>Dothideomycetes</taxon>
        <taxon>Dothideomycetes incertae sedis</taxon>
        <taxon>Botryosphaeriales</taxon>
        <taxon>Phyllostictaceae</taxon>
        <taxon>Phyllosticta</taxon>
    </lineage>
</organism>
<gene>
    <name evidence="2" type="ORF">HDK90DRAFT_45865</name>
</gene>
<reference evidence="2 3" key="1">
    <citation type="submission" date="2024-04" db="EMBL/GenBank/DDBJ databases">
        <title>Phyllosticta paracitricarpa is synonymous to the EU quarantine fungus P. citricarpa based on phylogenomic analyses.</title>
        <authorList>
            <consortium name="Lawrence Berkeley National Laboratory"/>
            <person name="Van Ingen-Buijs V.A."/>
            <person name="Van Westerhoven A.C."/>
            <person name="Haridas S."/>
            <person name="Skiadas P."/>
            <person name="Martin F."/>
            <person name="Groenewald J.Z."/>
            <person name="Crous P.W."/>
            <person name="Seidl M.F."/>
        </authorList>
    </citation>
    <scope>NUCLEOTIDE SEQUENCE [LARGE SCALE GENOMIC DNA]</scope>
    <source>
        <strain evidence="2 3">CBS 123374</strain>
    </source>
</reference>
<feature type="compositionally biased region" description="Polar residues" evidence="1">
    <location>
        <begin position="32"/>
        <end position="54"/>
    </location>
</feature>
<accession>A0ABR1Z579</accession>
<feature type="compositionally biased region" description="Polar residues" evidence="1">
    <location>
        <begin position="113"/>
        <end position="131"/>
    </location>
</feature>
<dbReference type="EMBL" id="JBBWRZ010000001">
    <property type="protein sequence ID" value="KAK8247561.1"/>
    <property type="molecule type" value="Genomic_DNA"/>
</dbReference>
<feature type="region of interest" description="Disordered" evidence="1">
    <location>
        <begin position="28"/>
        <end position="73"/>
    </location>
</feature>
<comment type="caution">
    <text evidence="2">The sequence shown here is derived from an EMBL/GenBank/DDBJ whole genome shotgun (WGS) entry which is preliminary data.</text>
</comment>
<sequence>MHTLDLPFHVLLELMQQLRRMTVLRRRDRTASSHVDSLPDPQTTTQSNTMTMVRSGSKHEPDRSPRHKRHGRMDDFAKTHLRGLEIILKVKRESLKAKTRKLVHRRRHKHGQQGVNDSPLGKTNMSTSKDGTTAEHGGASAPKASRPAANGKQFYQHLDTNGPLHTLYEDEIASALRDTSLGCTHDGAPINGNRKLASKLAVDYDYDEQARLADALEASAREKQDHDEEVRAYEMVLRRSVEDQGGVRYHTYEPPSRMGESSSGGGAVVYNPDYDGESSMMGSLRGSIRRRGDDPPPVYTPY</sequence>
<feature type="region of interest" description="Disordered" evidence="1">
    <location>
        <begin position="98"/>
        <end position="148"/>
    </location>
</feature>
<proteinExistence type="predicted"/>
<evidence type="ECO:0000313" key="2">
    <source>
        <dbReference type="EMBL" id="KAK8247561.1"/>
    </source>
</evidence>
<evidence type="ECO:0000256" key="1">
    <source>
        <dbReference type="SAM" id="MobiDB-lite"/>
    </source>
</evidence>
<protein>
    <submittedName>
        <fullName evidence="2">Uncharacterized protein</fullName>
    </submittedName>
</protein>
<keyword evidence="3" id="KW-1185">Reference proteome</keyword>
<evidence type="ECO:0000313" key="3">
    <source>
        <dbReference type="Proteomes" id="UP001492380"/>
    </source>
</evidence>
<name>A0ABR1Z579_9PEZI</name>